<comment type="caution">
    <text evidence="3">The sequence shown here is derived from an EMBL/GenBank/DDBJ whole genome shotgun (WGS) entry which is preliminary data.</text>
</comment>
<evidence type="ECO:0000256" key="1">
    <source>
        <dbReference type="SAM" id="Phobius"/>
    </source>
</evidence>
<dbReference type="Pfam" id="PF02517">
    <property type="entry name" value="Rce1-like"/>
    <property type="match status" value="1"/>
</dbReference>
<name>A0A812NIZ4_9DINO</name>
<evidence type="ECO:0000259" key="2">
    <source>
        <dbReference type="Pfam" id="PF02517"/>
    </source>
</evidence>
<sequence>MDVGSLLLLCRARLTAAVGVPSGRAVLAAAGAILVLAAAALPLLGRHGFLAWSKPPSARFAALLALRALLFPSLAEEAFWRATMLPNAHTDLSEGLTSDWGMLPRLSAQQWLWVLACLLLFVAMHLASGPLLSRVGATHDQGRTFHDARFLYLATMLGIACSIVYLGSGNLWAATLVHWLPVCVWLLFLGGERRLRGVSDTSEESTSDESSAEGSLRKQLLRKRKTVFCQPRDGTETYRL</sequence>
<dbReference type="EMBL" id="CAJNDS010002078">
    <property type="protein sequence ID" value="CAE7309337.1"/>
    <property type="molecule type" value="Genomic_DNA"/>
</dbReference>
<keyword evidence="1" id="KW-0472">Membrane</keyword>
<keyword evidence="1" id="KW-1133">Transmembrane helix</keyword>
<dbReference type="Proteomes" id="UP000604046">
    <property type="component" value="Unassembled WGS sequence"/>
</dbReference>
<feature type="domain" description="CAAX prenyl protease 2/Lysostaphin resistance protein A-like" evidence="2">
    <location>
        <begin position="61"/>
        <end position="180"/>
    </location>
</feature>
<evidence type="ECO:0000313" key="4">
    <source>
        <dbReference type="Proteomes" id="UP000604046"/>
    </source>
</evidence>
<gene>
    <name evidence="3" type="ORF">SNAT2548_LOCUS16249</name>
</gene>
<feature type="transmembrane region" description="Helical" evidence="1">
    <location>
        <begin position="171"/>
        <end position="189"/>
    </location>
</feature>
<keyword evidence="1" id="KW-0812">Transmembrane</keyword>
<dbReference type="OrthoDB" id="563992at2759"/>
<feature type="transmembrane region" description="Helical" evidence="1">
    <location>
        <begin position="110"/>
        <end position="127"/>
    </location>
</feature>
<protein>
    <recommendedName>
        <fullName evidence="2">CAAX prenyl protease 2/Lysostaphin resistance protein A-like domain-containing protein</fullName>
    </recommendedName>
</protein>
<keyword evidence="4" id="KW-1185">Reference proteome</keyword>
<dbReference type="InterPro" id="IPR003675">
    <property type="entry name" value="Rce1/LyrA-like_dom"/>
</dbReference>
<proteinExistence type="predicted"/>
<organism evidence="3 4">
    <name type="scientific">Symbiodinium natans</name>
    <dbReference type="NCBI Taxonomy" id="878477"/>
    <lineage>
        <taxon>Eukaryota</taxon>
        <taxon>Sar</taxon>
        <taxon>Alveolata</taxon>
        <taxon>Dinophyceae</taxon>
        <taxon>Suessiales</taxon>
        <taxon>Symbiodiniaceae</taxon>
        <taxon>Symbiodinium</taxon>
    </lineage>
</organism>
<dbReference type="GO" id="GO:0004175">
    <property type="term" value="F:endopeptidase activity"/>
    <property type="evidence" value="ECO:0007669"/>
    <property type="project" value="UniProtKB-ARBA"/>
</dbReference>
<feature type="transmembrane region" description="Helical" evidence="1">
    <location>
        <begin position="148"/>
        <end position="165"/>
    </location>
</feature>
<dbReference type="GO" id="GO:0080120">
    <property type="term" value="P:CAAX-box protein maturation"/>
    <property type="evidence" value="ECO:0007669"/>
    <property type="project" value="UniProtKB-ARBA"/>
</dbReference>
<dbReference type="AlphaFoldDB" id="A0A812NIZ4"/>
<evidence type="ECO:0000313" key="3">
    <source>
        <dbReference type="EMBL" id="CAE7309337.1"/>
    </source>
</evidence>
<accession>A0A812NIZ4</accession>
<feature type="transmembrane region" description="Helical" evidence="1">
    <location>
        <begin position="27"/>
        <end position="45"/>
    </location>
</feature>
<reference evidence="3" key="1">
    <citation type="submission" date="2021-02" db="EMBL/GenBank/DDBJ databases">
        <authorList>
            <person name="Dougan E. K."/>
            <person name="Rhodes N."/>
            <person name="Thang M."/>
            <person name="Chan C."/>
        </authorList>
    </citation>
    <scope>NUCLEOTIDE SEQUENCE</scope>
</reference>